<evidence type="ECO:0000259" key="1">
    <source>
        <dbReference type="Pfam" id="PF01051"/>
    </source>
</evidence>
<dbReference type="InterPro" id="IPR000525">
    <property type="entry name" value="Initiator_Rep_WH1"/>
</dbReference>
<reference evidence="2" key="2">
    <citation type="submission" date="2015-07" db="EMBL/GenBank/DDBJ databases">
        <title>Plasmids, circular viruses and viroids from rat gut.</title>
        <authorList>
            <person name="Jorgensen T.J."/>
            <person name="Hansen M.A."/>
            <person name="Xu Z."/>
            <person name="Tabak M.A."/>
            <person name="Sorensen S.J."/>
            <person name="Hansen L.H."/>
        </authorList>
    </citation>
    <scope>NUCLEOTIDE SEQUENCE</scope>
    <source>
        <plasmid evidence="3">pRGFK1354</plasmid>
        <plasmid evidence="2">pRGRH0407</plasmid>
    </source>
</reference>
<dbReference type="GO" id="GO:0003887">
    <property type="term" value="F:DNA-directed DNA polymerase activity"/>
    <property type="evidence" value="ECO:0007669"/>
    <property type="project" value="InterPro"/>
</dbReference>
<dbReference type="GO" id="GO:0006270">
    <property type="term" value="P:DNA replication initiation"/>
    <property type="evidence" value="ECO:0007669"/>
    <property type="project" value="InterPro"/>
</dbReference>
<dbReference type="EMBL" id="LN853916">
    <property type="protein sequence ID" value="CRY97032.1"/>
    <property type="molecule type" value="Genomic_DNA"/>
</dbReference>
<accession>A0A0H5Q0J8</accession>
<protein>
    <recommendedName>
        <fullName evidence="1">Initiator Rep protein WH1 domain-containing protein</fullName>
    </recommendedName>
</protein>
<dbReference type="Gene3D" id="1.10.10.10">
    <property type="entry name" value="Winged helix-like DNA-binding domain superfamily/Winged helix DNA-binding domain"/>
    <property type="match status" value="2"/>
</dbReference>
<keyword evidence="2" id="KW-0614">Plasmid</keyword>
<geneLocation type="plasmid" evidence="3">
    <name>pRGFK1354</name>
</geneLocation>
<dbReference type="Pfam" id="PF21205">
    <property type="entry name" value="Rep3_C"/>
    <property type="match status" value="1"/>
</dbReference>
<dbReference type="InterPro" id="IPR036388">
    <property type="entry name" value="WH-like_DNA-bd_sf"/>
</dbReference>
<dbReference type="EMBL" id="LN853053">
    <property type="protein sequence ID" value="CRY94924.1"/>
    <property type="molecule type" value="Genomic_DNA"/>
</dbReference>
<dbReference type="InterPro" id="IPR036390">
    <property type="entry name" value="WH_DNA-bd_sf"/>
</dbReference>
<geneLocation type="plasmid" evidence="2">
    <name>pRGRH0407</name>
</geneLocation>
<reference evidence="2" key="1">
    <citation type="submission" date="2015-06" db="EMBL/GenBank/DDBJ databases">
        <authorList>
            <person name="Joergensen T."/>
        </authorList>
    </citation>
    <scope>NUCLEOTIDE SEQUENCE</scope>
    <source>
        <plasmid evidence="3">pRGFK1354</plasmid>
        <plasmid evidence="2">pRGRH0407</plasmid>
    </source>
</reference>
<proteinExistence type="predicted"/>
<evidence type="ECO:0000313" key="2">
    <source>
        <dbReference type="EMBL" id="CRY94924.1"/>
    </source>
</evidence>
<feature type="domain" description="Initiator Rep protein WH1" evidence="1">
    <location>
        <begin position="11"/>
        <end position="160"/>
    </location>
</feature>
<evidence type="ECO:0000313" key="3">
    <source>
        <dbReference type="EMBL" id="CRY97032.1"/>
    </source>
</evidence>
<dbReference type="SUPFAM" id="SSF46785">
    <property type="entry name" value="Winged helix' DNA-binding domain"/>
    <property type="match status" value="2"/>
</dbReference>
<name>A0A0H5Q0J8_9ZZZZ</name>
<organism evidence="2">
    <name type="scientific">uncultured prokaryote</name>
    <dbReference type="NCBI Taxonomy" id="198431"/>
    <lineage>
        <taxon>unclassified sequences</taxon>
        <taxon>environmental samples</taxon>
    </lineage>
</organism>
<dbReference type="Pfam" id="PF01051">
    <property type="entry name" value="Rep3_N"/>
    <property type="match status" value="1"/>
</dbReference>
<sequence length="284" mass="33567">MSIKTNTELTLANAFIQSKFTLDAMEIKLLYAIAYKLQRGDNGLNITDFLKEPDDNAIYYTAQEMAEFLGIKKNAYHHFYRICKSLMGKNISLKDDSSKKFRIISFLIEAEYNDGVLKLIPNPSMIPFYINLTNNYTRLELIQVLRMKSIYAIRIYSFIKMKAQHLKNAYMFDINEFKELLGIEKQYDRLQNFKVRVLEPAKKELNAVIPKLDFNYELIRVGRTYRQLRFTFNSKALNYITIDDSMYLKARDKFMYECEAGRYCNPDESPECHFCKLKIKKLHE</sequence>
<dbReference type="AlphaFoldDB" id="A0A0H5Q0J8"/>